<dbReference type="EMBL" id="QVNQ01000001">
    <property type="protein sequence ID" value="RFS87355.1"/>
    <property type="molecule type" value="Genomic_DNA"/>
</dbReference>
<dbReference type="RefSeq" id="WP_117397803.1">
    <property type="nucleotide sequence ID" value="NZ_QVNQ01000001.1"/>
</dbReference>
<dbReference type="InterPro" id="IPR025649">
    <property type="entry name" value="DUF4360"/>
</dbReference>
<keyword evidence="2" id="KW-0732">Signal</keyword>
<evidence type="ECO:0000313" key="3">
    <source>
        <dbReference type="EMBL" id="RFS87355.1"/>
    </source>
</evidence>
<dbReference type="Proteomes" id="UP000262882">
    <property type="component" value="Unassembled WGS sequence"/>
</dbReference>
<name>A0A372GPV8_9ACTN</name>
<feature type="chain" id="PRO_5016571632" evidence="2">
    <location>
        <begin position="23"/>
        <end position="215"/>
    </location>
</feature>
<comment type="caution">
    <text evidence="3">The sequence shown here is derived from an EMBL/GenBank/DDBJ whole genome shotgun (WGS) entry which is preliminary data.</text>
</comment>
<feature type="signal peptide" evidence="2">
    <location>
        <begin position="1"/>
        <end position="22"/>
    </location>
</feature>
<proteinExistence type="predicted"/>
<dbReference type="OrthoDB" id="9828114at2"/>
<dbReference type="AlphaFoldDB" id="A0A372GPV8"/>
<sequence>MHERIAGVVVAAAALTATAVSAAPVAAETGPDRGPDPPIVWIDEVSGSGCPKDTVGANLSPDRDAFSLVYADFKAQAGGSSQPADNRKNCKVLMRMGGPQGYSYAIRRADHRGTALLEKGATGRVTADFGTENQPSSGKEEHTFRGPFDDNWQITLTRPADQLVFTPCGATPRFLINNELRVAPGPDRTKPSFISMDTFDGSIKSTYHLTQKRCP</sequence>
<dbReference type="PANTHER" id="PTHR38847:SF1">
    <property type="entry name" value="PSEUDOURIDINE SYNTHASE RSUA_RLUA-LIKE DOMAIN-CONTAINING PROTEIN"/>
    <property type="match status" value="1"/>
</dbReference>
<organism evidence="3 4">
    <name type="scientific">Actinomadura spongiicola</name>
    <dbReference type="NCBI Taxonomy" id="2303421"/>
    <lineage>
        <taxon>Bacteria</taxon>
        <taxon>Bacillati</taxon>
        <taxon>Actinomycetota</taxon>
        <taxon>Actinomycetes</taxon>
        <taxon>Streptosporangiales</taxon>
        <taxon>Thermomonosporaceae</taxon>
        <taxon>Actinomadura</taxon>
    </lineage>
</organism>
<dbReference type="Pfam" id="PF14273">
    <property type="entry name" value="DUF4360"/>
    <property type="match status" value="1"/>
</dbReference>
<accession>A0A372GPV8</accession>
<evidence type="ECO:0000256" key="2">
    <source>
        <dbReference type="SAM" id="SignalP"/>
    </source>
</evidence>
<evidence type="ECO:0000256" key="1">
    <source>
        <dbReference type="SAM" id="MobiDB-lite"/>
    </source>
</evidence>
<protein>
    <submittedName>
        <fullName evidence="3">DUF4360 domain-containing protein</fullName>
    </submittedName>
</protein>
<feature type="region of interest" description="Disordered" evidence="1">
    <location>
        <begin position="126"/>
        <end position="146"/>
    </location>
</feature>
<evidence type="ECO:0000313" key="4">
    <source>
        <dbReference type="Proteomes" id="UP000262882"/>
    </source>
</evidence>
<reference evidence="3 4" key="1">
    <citation type="submission" date="2018-08" db="EMBL/GenBank/DDBJ databases">
        <title>Actinomadura spongicola sp. nov., isolated from marine sponge Leucetta chagosensis.</title>
        <authorList>
            <person name="Li L."/>
            <person name="Lin H.W."/>
        </authorList>
    </citation>
    <scope>NUCLEOTIDE SEQUENCE [LARGE SCALE GENOMIC DNA]</scope>
    <source>
        <strain evidence="3 4">LHW52907</strain>
    </source>
</reference>
<dbReference type="PANTHER" id="PTHR38847">
    <property type="match status" value="1"/>
</dbReference>
<keyword evidence="4" id="KW-1185">Reference proteome</keyword>
<gene>
    <name evidence="3" type="ORF">D0T12_03745</name>
</gene>